<dbReference type="RefSeq" id="WP_243535408.1">
    <property type="nucleotide sequence ID" value="NZ_CP093442.1"/>
</dbReference>
<feature type="compositionally biased region" description="Gly residues" evidence="1">
    <location>
        <begin position="410"/>
        <end position="419"/>
    </location>
</feature>
<feature type="compositionally biased region" description="Low complexity" evidence="1">
    <location>
        <begin position="420"/>
        <end position="430"/>
    </location>
</feature>
<feature type="compositionally biased region" description="Gly residues" evidence="1">
    <location>
        <begin position="391"/>
        <end position="402"/>
    </location>
</feature>
<gene>
    <name evidence="2" type="ORF">MNR06_09485</name>
</gene>
<evidence type="ECO:0000313" key="2">
    <source>
        <dbReference type="EMBL" id="UOE99929.1"/>
    </source>
</evidence>
<organism evidence="2 3">
    <name type="scientific">Bdellovibrio reynosensis</name>
    <dbReference type="NCBI Taxonomy" id="2835041"/>
    <lineage>
        <taxon>Bacteria</taxon>
        <taxon>Pseudomonadati</taxon>
        <taxon>Bdellovibrionota</taxon>
        <taxon>Bdellovibrionia</taxon>
        <taxon>Bdellovibrionales</taxon>
        <taxon>Pseudobdellovibrionaceae</taxon>
        <taxon>Bdellovibrio</taxon>
    </lineage>
</organism>
<feature type="region of interest" description="Disordered" evidence="1">
    <location>
        <begin position="303"/>
        <end position="463"/>
    </location>
</feature>
<accession>A0ABY4C4P4</accession>
<proteinExistence type="predicted"/>
<evidence type="ECO:0000256" key="1">
    <source>
        <dbReference type="SAM" id="MobiDB-lite"/>
    </source>
</evidence>
<dbReference type="EMBL" id="CP093442">
    <property type="protein sequence ID" value="UOE99929.1"/>
    <property type="molecule type" value="Genomic_DNA"/>
</dbReference>
<keyword evidence="3" id="KW-1185">Reference proteome</keyword>
<feature type="region of interest" description="Disordered" evidence="1">
    <location>
        <begin position="23"/>
        <end position="78"/>
    </location>
</feature>
<feature type="compositionally biased region" description="Gly residues" evidence="1">
    <location>
        <begin position="354"/>
        <end position="373"/>
    </location>
</feature>
<feature type="compositionally biased region" description="Low complexity" evidence="1">
    <location>
        <begin position="303"/>
        <end position="322"/>
    </location>
</feature>
<name>A0ABY4C4P4_9BACT</name>
<protein>
    <submittedName>
        <fullName evidence="2">Uncharacterized protein</fullName>
    </submittedName>
</protein>
<sequence length="481" mass="48581">MSYSTIPTVECADAANPAQCVADSPPIYMPATPQPTLPQTGPVPTSRPANPGSTASSNNNRNNSAPRSNSAQSSGPSMSQQCQAEYQSYYDECSKEIESTSYSCDEKNDQGMTGVADSASQMALMLGQQTSSNVQAACGQMANFSQAANAAVAAYRINCGSAISSCKSKCKLIEEYVRGNPSCGPYFLGGNSSSVAALAHGQDLAKGCNNFDAKMNQAQQAIQNYGNTAANASQCENLSKGDPTTASPELCKTNPTAPGCVAVEAVDCNNPTIATTNKVCVCAKNPSDPMCFNQQNSAGGGALANSGGIDSSSRMGASSNNSDMNFDGDIPGLPRIDQAEYSSGGPDDAVDGRQGNGPGIGGFGTGGGSGITGAGQNSSENLDRGVAEASGEGGGFYGGGGFKPSSSSSGEGGGSGGSAAPGSASGKNAGPPDLRQFLPGGKLDPRSMSGLSGRDGITGPGSDIWQKIQNRYRVLSHTLMP</sequence>
<reference evidence="2" key="1">
    <citation type="submission" date="2022-03" db="EMBL/GenBank/DDBJ databases">
        <title>Genome Identification and Characterization of new species Bdellovibrio reynosense LBG001 sp. nov. from a Mexico soil sample.</title>
        <authorList>
            <person name="Camilli A."/>
            <person name="Ajao Y."/>
            <person name="Guo X."/>
        </authorList>
    </citation>
    <scope>NUCLEOTIDE SEQUENCE</scope>
    <source>
        <strain evidence="2">LBG001</strain>
    </source>
</reference>
<dbReference type="Proteomes" id="UP000830116">
    <property type="component" value="Chromosome"/>
</dbReference>
<feature type="compositionally biased region" description="Polar residues" evidence="1">
    <location>
        <begin position="37"/>
        <end position="52"/>
    </location>
</feature>
<feature type="compositionally biased region" description="Low complexity" evidence="1">
    <location>
        <begin position="53"/>
        <end position="74"/>
    </location>
</feature>
<evidence type="ECO:0000313" key="3">
    <source>
        <dbReference type="Proteomes" id="UP000830116"/>
    </source>
</evidence>